<dbReference type="InterPro" id="IPR005538">
    <property type="entry name" value="LrgA/CidA"/>
</dbReference>
<evidence type="ECO:0000256" key="5">
    <source>
        <dbReference type="ARBA" id="ARBA00023136"/>
    </source>
</evidence>
<keyword evidence="4 6" id="KW-1133">Transmembrane helix</keyword>
<dbReference type="STRING" id="349064.SAMN05660429_00677"/>
<evidence type="ECO:0000256" key="4">
    <source>
        <dbReference type="ARBA" id="ARBA00022989"/>
    </source>
</evidence>
<keyword evidence="2" id="KW-1003">Cell membrane</keyword>
<gene>
    <name evidence="7" type="ORF">SAMN05660429_00677</name>
</gene>
<dbReference type="Proteomes" id="UP000199308">
    <property type="component" value="Unassembled WGS sequence"/>
</dbReference>
<dbReference type="RefSeq" id="WP_093327693.1">
    <property type="nucleotide sequence ID" value="NZ_AP027363.1"/>
</dbReference>
<feature type="transmembrane region" description="Helical" evidence="6">
    <location>
        <begin position="86"/>
        <end position="110"/>
    </location>
</feature>
<name>A0A1I0AEC1_THASX</name>
<keyword evidence="3 6" id="KW-0812">Transmembrane</keyword>
<dbReference type="AlphaFoldDB" id="A0A1I0AEC1"/>
<dbReference type="EMBL" id="FOHK01000003">
    <property type="protein sequence ID" value="SES92565.1"/>
    <property type="molecule type" value="Genomic_DNA"/>
</dbReference>
<reference evidence="7 8" key="1">
    <citation type="submission" date="2016-10" db="EMBL/GenBank/DDBJ databases">
        <authorList>
            <person name="de Groot N.N."/>
        </authorList>
    </citation>
    <scope>NUCLEOTIDE SEQUENCE [LARGE SCALE GENOMIC DNA]</scope>
    <source>
        <strain evidence="7 8">DSM 19706</strain>
    </source>
</reference>
<evidence type="ECO:0000256" key="3">
    <source>
        <dbReference type="ARBA" id="ARBA00022692"/>
    </source>
</evidence>
<dbReference type="GO" id="GO:0005886">
    <property type="term" value="C:plasma membrane"/>
    <property type="evidence" value="ECO:0007669"/>
    <property type="project" value="UniProtKB-SubCell"/>
</dbReference>
<dbReference type="PANTHER" id="PTHR33931:SF2">
    <property type="entry name" value="HOLIN-LIKE PROTEIN CIDA"/>
    <property type="match status" value="1"/>
</dbReference>
<dbReference type="PANTHER" id="PTHR33931">
    <property type="entry name" value="HOLIN-LIKE PROTEIN CIDA-RELATED"/>
    <property type="match status" value="1"/>
</dbReference>
<proteinExistence type="predicted"/>
<protein>
    <submittedName>
        <fullName evidence="7">Holin-like protein</fullName>
    </submittedName>
</protein>
<dbReference type="OrthoDB" id="385012at2"/>
<keyword evidence="5 6" id="KW-0472">Membrane</keyword>
<accession>A0A1I0AEC1</accession>
<evidence type="ECO:0000256" key="6">
    <source>
        <dbReference type="SAM" id="Phobius"/>
    </source>
</evidence>
<feature type="transmembrane region" description="Helical" evidence="6">
    <location>
        <begin position="30"/>
        <end position="48"/>
    </location>
</feature>
<evidence type="ECO:0000313" key="7">
    <source>
        <dbReference type="EMBL" id="SES92565.1"/>
    </source>
</evidence>
<evidence type="ECO:0000313" key="8">
    <source>
        <dbReference type="Proteomes" id="UP000199308"/>
    </source>
</evidence>
<evidence type="ECO:0000256" key="1">
    <source>
        <dbReference type="ARBA" id="ARBA00004651"/>
    </source>
</evidence>
<sequence length="118" mass="12897">MKDGLYTLTVVLACLLLGYGIHHILGGLPPSLYGMLAFTLGLQLQFVNSQRVEKTVAWAISHMGLCFVPASVGIMNHFDLFQNHGVAIVTIVVATSFLLLNVVAIGFHFLQKRSARDE</sequence>
<dbReference type="Pfam" id="PF03788">
    <property type="entry name" value="LrgA"/>
    <property type="match status" value="1"/>
</dbReference>
<organism evidence="7 8">
    <name type="scientific">Thalassotalea agarivorans</name>
    <name type="common">Thalassomonas agarivorans</name>
    <dbReference type="NCBI Taxonomy" id="349064"/>
    <lineage>
        <taxon>Bacteria</taxon>
        <taxon>Pseudomonadati</taxon>
        <taxon>Pseudomonadota</taxon>
        <taxon>Gammaproteobacteria</taxon>
        <taxon>Alteromonadales</taxon>
        <taxon>Colwelliaceae</taxon>
        <taxon>Thalassotalea</taxon>
    </lineage>
</organism>
<comment type="subcellular location">
    <subcellularLocation>
        <location evidence="1">Cell membrane</location>
        <topology evidence="1">Multi-pass membrane protein</topology>
    </subcellularLocation>
</comment>
<feature type="transmembrane region" description="Helical" evidence="6">
    <location>
        <begin position="55"/>
        <end position="74"/>
    </location>
</feature>
<keyword evidence="8" id="KW-1185">Reference proteome</keyword>
<evidence type="ECO:0000256" key="2">
    <source>
        <dbReference type="ARBA" id="ARBA00022475"/>
    </source>
</evidence>